<dbReference type="NCBIfam" id="TIGR01888">
    <property type="entry name" value="cas_cmr3"/>
    <property type="match status" value="1"/>
</dbReference>
<dbReference type="Gene3D" id="3.30.70.2940">
    <property type="match status" value="1"/>
</dbReference>
<keyword evidence="2" id="KW-1185">Reference proteome</keyword>
<reference evidence="1 2" key="1">
    <citation type="submission" date="2017-05" db="EMBL/GenBank/DDBJ databases">
        <authorList>
            <person name="Varghese N."/>
            <person name="Submissions S."/>
        </authorList>
    </citation>
    <scope>NUCLEOTIDE SEQUENCE [LARGE SCALE GENOMIC DNA]</scope>
    <source>
        <strain evidence="1 2">DSM 45474</strain>
    </source>
</reference>
<proteinExistence type="predicted"/>
<organism evidence="1 2">
    <name type="scientific">Melghirimyces algeriensis</name>
    <dbReference type="NCBI Taxonomy" id="910412"/>
    <lineage>
        <taxon>Bacteria</taxon>
        <taxon>Bacillati</taxon>
        <taxon>Bacillota</taxon>
        <taxon>Bacilli</taxon>
        <taxon>Bacillales</taxon>
        <taxon>Thermoactinomycetaceae</taxon>
        <taxon>Melghirimyces</taxon>
    </lineage>
</organism>
<protein>
    <submittedName>
        <fullName evidence="1">CRISPR-associated protein, Cmr3 family</fullName>
    </submittedName>
</protein>
<gene>
    <name evidence="1" type="ORF">SAMN06264849_101248</name>
</gene>
<evidence type="ECO:0000313" key="1">
    <source>
        <dbReference type="EMBL" id="SMO36432.1"/>
    </source>
</evidence>
<dbReference type="EMBL" id="FXTI01000001">
    <property type="protein sequence ID" value="SMO36432.1"/>
    <property type="molecule type" value="Genomic_DNA"/>
</dbReference>
<dbReference type="InterPro" id="IPR019117">
    <property type="entry name" value="CRISPR-assoc_protein_Cmr3"/>
</dbReference>
<dbReference type="AlphaFoldDB" id="A0A521ANQ2"/>
<dbReference type="Gene3D" id="2.60.40.4350">
    <property type="match status" value="1"/>
</dbReference>
<sequence>MKWWTFHPLDTWFFRKGMPFHQGESSAVQPESGFPPPMQTLQGAIRTTLARRQGWVPKKPLPHPLGCWDDLGDLRLLGPFLKWQETLLYPVPYSLVGKKDQTGAWQLTRLKPGSEVETDLGMVRLPVPEDDSIKGKHLEAWLTLQGINEILAGEIPPSEAIITPEDLWKAERRVGIMRDEKTRTAKDHHLYTSIHTRPEEGLSVVVGVDGVPSDWHPKRTTIPLGGEGRMAMVDVSDENDGLQAWLPKRPELYTKNGRLFYTATLITPAQYKNVNDVVCEKPPELPGKCWSASIGKPELIGGWDLKENKPRPLQALLPAGSTWWMEANEEAWDQVIQLHGRIVGQKMKYGMGQLVIGQWNGEVIQP</sequence>
<dbReference type="InterPro" id="IPR010165">
    <property type="entry name" value="CRISPR-Cmr3_IIIB"/>
</dbReference>
<evidence type="ECO:0000313" key="2">
    <source>
        <dbReference type="Proteomes" id="UP000315636"/>
    </source>
</evidence>
<dbReference type="RefSeq" id="WP_185955960.1">
    <property type="nucleotide sequence ID" value="NZ_FXTI01000001.1"/>
</dbReference>
<name>A0A521ANQ2_9BACL</name>
<dbReference type="Pfam" id="PF09700">
    <property type="entry name" value="Cas_Cmr3"/>
    <property type="match status" value="1"/>
</dbReference>
<accession>A0A521ANQ2</accession>
<dbReference type="Proteomes" id="UP000315636">
    <property type="component" value="Unassembled WGS sequence"/>
</dbReference>